<gene>
    <name evidence="2" type="ORF">RP75_08255</name>
</gene>
<reference evidence="2 3" key="1">
    <citation type="submission" date="2014-12" db="EMBL/GenBank/DDBJ databases">
        <authorList>
            <person name="Kuzmanovic N."/>
            <person name="Pulawska J."/>
            <person name="Obradovic A."/>
        </authorList>
    </citation>
    <scope>NUCLEOTIDE SEQUENCE [LARGE SCALE GENOMIC DNA]</scope>
    <source>
        <strain evidence="2 3">KFB 330</strain>
    </source>
</reference>
<protein>
    <submittedName>
        <fullName evidence="2">MarR family transcriptional regulator</fullName>
    </submittedName>
</protein>
<evidence type="ECO:0000313" key="3">
    <source>
        <dbReference type="Proteomes" id="UP000032564"/>
    </source>
</evidence>
<evidence type="ECO:0000313" key="2">
    <source>
        <dbReference type="EMBL" id="KJF74046.1"/>
    </source>
</evidence>
<proteinExistence type="predicted"/>
<dbReference type="SUPFAM" id="SSF46785">
    <property type="entry name" value="Winged helix' DNA-binding domain"/>
    <property type="match status" value="1"/>
</dbReference>
<dbReference type="Proteomes" id="UP000032564">
    <property type="component" value="Unassembled WGS sequence"/>
</dbReference>
<dbReference type="SMART" id="SM00347">
    <property type="entry name" value="HTH_MARR"/>
    <property type="match status" value="1"/>
</dbReference>
<dbReference type="PANTHER" id="PTHR33164:SF43">
    <property type="entry name" value="HTH-TYPE TRANSCRIPTIONAL REPRESSOR YETL"/>
    <property type="match status" value="1"/>
</dbReference>
<sequence>MKTDIARTLSTLAVAIFRTNGALIAAGDALSAPFGLSSARWQVLGAVALAGQPLTVAQIARNMGQTRQGVQRLIDEMERQGIVGFENNPHHKRAKLVHLTEKGENAYAATMRQWDELASRLATEMHAEQLNVAIDCLNQLFAGLDTDPPPG</sequence>
<evidence type="ECO:0000259" key="1">
    <source>
        <dbReference type="PROSITE" id="PS50995"/>
    </source>
</evidence>
<keyword evidence="3" id="KW-1185">Reference proteome</keyword>
<dbReference type="PANTHER" id="PTHR33164">
    <property type="entry name" value="TRANSCRIPTIONAL REGULATOR, MARR FAMILY"/>
    <property type="match status" value="1"/>
</dbReference>
<feature type="domain" description="HTH marR-type" evidence="1">
    <location>
        <begin position="2"/>
        <end position="142"/>
    </location>
</feature>
<dbReference type="EMBL" id="JWIT01000004">
    <property type="protein sequence ID" value="KJF74046.1"/>
    <property type="molecule type" value="Genomic_DNA"/>
</dbReference>
<dbReference type="PROSITE" id="PS50995">
    <property type="entry name" value="HTH_MARR_2"/>
    <property type="match status" value="1"/>
</dbReference>
<dbReference type="InterPro" id="IPR036388">
    <property type="entry name" value="WH-like_DNA-bd_sf"/>
</dbReference>
<dbReference type="InterPro" id="IPR000835">
    <property type="entry name" value="HTH_MarR-typ"/>
</dbReference>
<comment type="caution">
    <text evidence="2">The sequence shown here is derived from an EMBL/GenBank/DDBJ whole genome shotgun (WGS) entry which is preliminary data.</text>
</comment>
<name>A0ABR5DAG3_9HYPH</name>
<organism evidence="2 3">
    <name type="scientific">Agrobacterium arsenijevicii</name>
    <dbReference type="NCBI Taxonomy" id="1585697"/>
    <lineage>
        <taxon>Bacteria</taxon>
        <taxon>Pseudomonadati</taxon>
        <taxon>Pseudomonadota</taxon>
        <taxon>Alphaproteobacteria</taxon>
        <taxon>Hyphomicrobiales</taxon>
        <taxon>Rhizobiaceae</taxon>
        <taxon>Rhizobium/Agrobacterium group</taxon>
        <taxon>Agrobacterium</taxon>
    </lineage>
</organism>
<dbReference type="RefSeq" id="WP_045017106.1">
    <property type="nucleotide sequence ID" value="NZ_CP166104.1"/>
</dbReference>
<dbReference type="InterPro" id="IPR036390">
    <property type="entry name" value="WH_DNA-bd_sf"/>
</dbReference>
<accession>A0ABR5DAG3</accession>
<dbReference type="Pfam" id="PF12802">
    <property type="entry name" value="MarR_2"/>
    <property type="match status" value="1"/>
</dbReference>
<dbReference type="Gene3D" id="1.10.10.10">
    <property type="entry name" value="Winged helix-like DNA-binding domain superfamily/Winged helix DNA-binding domain"/>
    <property type="match status" value="1"/>
</dbReference>
<dbReference type="InterPro" id="IPR039422">
    <property type="entry name" value="MarR/SlyA-like"/>
</dbReference>